<feature type="transmembrane region" description="Helical" evidence="1">
    <location>
        <begin position="199"/>
        <end position="223"/>
    </location>
</feature>
<feature type="transmembrane region" description="Helical" evidence="1">
    <location>
        <begin position="79"/>
        <end position="100"/>
    </location>
</feature>
<sequence length="538" mass="61799">MNFFNSIIVSGLLVVLLNLFINGTINKRIILSFLVFIAAFYRIYYFTYMGINMDEAMVGVNSNSLANWGVDLVLNKNPMYLYAWGSGMNILYPLIVVPFIKILGLSIFSVRLPIVILSLFSIIYFNFALEKANVRLKLRIVLNYFIFLVPYTININRLAIESMLLPILLILLIGNFFLIDADVKKDYVLLFSSFLFTLMAYSYSGYWIMLFLLIPLFYAFFIVKFKRLKIVILGLIFNFVSMFPILLFVVGNYITHRSYVLLNITIPYLASSRSSQFVISETSHPINNIFNNLINFITLVNTGNDGLIWFSRPGENSLVLGLFIFVIIGLIYLIGNKSTLSYLMLILAFSTLPIILLISSTLTHLNGVIIVLLTFSAFGVNSILDTTYAKWGFSIAAITGLLFFNYNYLKNRTLIRNDFAQWSNVYSSSYGRAIKFASKVSKDRECYVLSQRTGQYVYYLFYSKMSPYKFNKEKGKEIFAGGRDINSYNKIGKWHFDITDLHTLNDNGVYIIPGNLNIQALNLDHFKIKRFNDYTVLY</sequence>
<feature type="transmembrane region" description="Helical" evidence="1">
    <location>
        <begin position="390"/>
        <end position="409"/>
    </location>
</feature>
<evidence type="ECO:0000256" key="1">
    <source>
        <dbReference type="SAM" id="Phobius"/>
    </source>
</evidence>
<dbReference type="EMBL" id="WJMV01000046">
    <property type="protein sequence ID" value="MRG76018.1"/>
    <property type="molecule type" value="Genomic_DNA"/>
</dbReference>
<keyword evidence="1" id="KW-0812">Transmembrane</keyword>
<feature type="transmembrane region" description="Helical" evidence="1">
    <location>
        <begin position="317"/>
        <end position="334"/>
    </location>
</feature>
<reference evidence="2 3" key="1">
    <citation type="submission" date="2019-11" db="EMBL/GenBank/DDBJ databases">
        <title>Draft genome sequence of 12 host-associated Lactobacillus reuteri rodent strains.</title>
        <authorList>
            <person name="Zhang S."/>
            <person name="Ozcam M."/>
            <person name="Van Pijkeren J.P."/>
        </authorList>
    </citation>
    <scope>NUCLEOTIDE SEQUENCE [LARGE SCALE GENOMIC DNA]</scope>
    <source>
        <strain evidence="2 3">6799jm-1</strain>
    </source>
</reference>
<comment type="caution">
    <text evidence="2">The sequence shown here is derived from an EMBL/GenBank/DDBJ whole genome shotgun (WGS) entry which is preliminary data.</text>
</comment>
<feature type="transmembrane region" description="Helical" evidence="1">
    <location>
        <begin position="6"/>
        <end position="22"/>
    </location>
</feature>
<protein>
    <recommendedName>
        <fullName evidence="4">Glycosyltransferase RgtA/B/C/D-like domain-containing protein</fullName>
    </recommendedName>
</protein>
<evidence type="ECO:0000313" key="3">
    <source>
        <dbReference type="Proteomes" id="UP000452188"/>
    </source>
</evidence>
<proteinExistence type="predicted"/>
<feature type="transmembrane region" description="Helical" evidence="1">
    <location>
        <begin position="112"/>
        <end position="129"/>
    </location>
</feature>
<feature type="transmembrane region" description="Helical" evidence="1">
    <location>
        <begin position="340"/>
        <end position="358"/>
    </location>
</feature>
<accession>A0AAW9U5H7</accession>
<dbReference type="AlphaFoldDB" id="A0AAW9U5H7"/>
<dbReference type="Proteomes" id="UP000452188">
    <property type="component" value="Unassembled WGS sequence"/>
</dbReference>
<organism evidence="2 3">
    <name type="scientific">Limosilactobacillus reuteri</name>
    <name type="common">Lactobacillus reuteri</name>
    <dbReference type="NCBI Taxonomy" id="1598"/>
    <lineage>
        <taxon>Bacteria</taxon>
        <taxon>Bacillati</taxon>
        <taxon>Bacillota</taxon>
        <taxon>Bacilli</taxon>
        <taxon>Lactobacillales</taxon>
        <taxon>Lactobacillaceae</taxon>
        <taxon>Limosilactobacillus</taxon>
    </lineage>
</organism>
<keyword evidence="1" id="KW-1133">Transmembrane helix</keyword>
<feature type="transmembrane region" description="Helical" evidence="1">
    <location>
        <begin position="230"/>
        <end position="254"/>
    </location>
</feature>
<evidence type="ECO:0000313" key="2">
    <source>
        <dbReference type="EMBL" id="MRG76018.1"/>
    </source>
</evidence>
<keyword evidence="1" id="KW-0472">Membrane</keyword>
<dbReference type="RefSeq" id="WP_153705398.1">
    <property type="nucleotide sequence ID" value="NZ_LT600329.1"/>
</dbReference>
<feature type="transmembrane region" description="Helical" evidence="1">
    <location>
        <begin position="29"/>
        <end position="47"/>
    </location>
</feature>
<feature type="transmembrane region" description="Helical" evidence="1">
    <location>
        <begin position="365"/>
        <end position="384"/>
    </location>
</feature>
<name>A0AAW9U5H7_LIMRT</name>
<gene>
    <name evidence="2" type="ORF">GIX79_09725</name>
</gene>
<feature type="transmembrane region" description="Helical" evidence="1">
    <location>
        <begin position="135"/>
        <end position="153"/>
    </location>
</feature>
<evidence type="ECO:0008006" key="4">
    <source>
        <dbReference type="Google" id="ProtNLM"/>
    </source>
</evidence>
<feature type="transmembrane region" description="Helical" evidence="1">
    <location>
        <begin position="160"/>
        <end position="179"/>
    </location>
</feature>